<keyword evidence="3" id="KW-1185">Reference proteome</keyword>
<dbReference type="SUPFAM" id="SSF56059">
    <property type="entry name" value="Glutathione synthetase ATP-binding domain-like"/>
    <property type="match status" value="1"/>
</dbReference>
<proteinExistence type="predicted"/>
<evidence type="ECO:0000313" key="3">
    <source>
        <dbReference type="Proteomes" id="UP001162891"/>
    </source>
</evidence>
<feature type="domain" description="MvdD-like pre-ATP grasp" evidence="1">
    <location>
        <begin position="8"/>
        <end position="115"/>
    </location>
</feature>
<gene>
    <name evidence="2" type="ORF">AMOR_20130</name>
</gene>
<reference evidence="3" key="1">
    <citation type="journal article" date="2022" name="Int. J. Syst. Evol. Microbiol.">
        <title>Anaeromyxobacter oryzae sp. nov., Anaeromyxobacter diazotrophicus sp. nov. and Anaeromyxobacter paludicola sp. nov., isolated from paddy soils.</title>
        <authorList>
            <person name="Itoh H."/>
            <person name="Xu Z."/>
            <person name="Mise K."/>
            <person name="Masuda Y."/>
            <person name="Ushijima N."/>
            <person name="Hayakawa C."/>
            <person name="Shiratori Y."/>
            <person name="Senoo K."/>
        </authorList>
    </citation>
    <scope>NUCLEOTIDE SEQUENCE [LARGE SCALE GENOMIC DNA]</scope>
    <source>
        <strain evidence="3">Red232</strain>
    </source>
</reference>
<dbReference type="Pfam" id="PF21068">
    <property type="entry name" value="ATPgraspMvdD"/>
    <property type="match status" value="1"/>
</dbReference>
<dbReference type="PANTHER" id="PTHR21621:SF0">
    <property type="entry name" value="BETA-CITRYLGLUTAMATE SYNTHASE B-RELATED"/>
    <property type="match status" value="1"/>
</dbReference>
<dbReference type="InterPro" id="IPR048936">
    <property type="entry name" value="MvdD-like_ATPgrasp"/>
</dbReference>
<accession>A0ABM7WU43</accession>
<dbReference type="Gene3D" id="3.30.470.20">
    <property type="entry name" value="ATP-grasp fold, B domain"/>
    <property type="match status" value="1"/>
</dbReference>
<sequence length="327" mass="35279">MILAVAPRDDVHAAAVSRALSARGEELIRLDLSRFPRRGTIALGVERGPGQLVLRDGRRTIDVSRCRAIWWRRPAPFALPAEVGPPALRGFALAETSAAFSALWLSVRTRWVNDPVRTEIASRKPHQLAVAAAAGLAVPRTLVTSDPGRARAFLRACGARHGAPAAVLKTLTPLPDRHAFTRRVTARDVAALGALRHAPVILQERVDGVDLRVTAVGGRLFAMEVDARDTAFPDDVRQDWPAAARTARPARLPPAVAAGIRAVMDRLGLVYGAFDLRRRDDGEHLFLEVNPAGQWLFVEDATGLPITAAVAELLLGRRGGAARRGAR</sequence>
<dbReference type="EMBL" id="AP025591">
    <property type="protein sequence ID" value="BDG03017.1"/>
    <property type="molecule type" value="Genomic_DNA"/>
</dbReference>
<evidence type="ECO:0000313" key="2">
    <source>
        <dbReference type="EMBL" id="BDG03017.1"/>
    </source>
</evidence>
<name>A0ABM7WU43_9BACT</name>
<protein>
    <submittedName>
        <fullName evidence="2">ATP-grasp ribosomal peptide maturase</fullName>
    </submittedName>
</protein>
<organism evidence="2 3">
    <name type="scientific">Anaeromyxobacter oryzae</name>
    <dbReference type="NCBI Taxonomy" id="2918170"/>
    <lineage>
        <taxon>Bacteria</taxon>
        <taxon>Pseudomonadati</taxon>
        <taxon>Myxococcota</taxon>
        <taxon>Myxococcia</taxon>
        <taxon>Myxococcales</taxon>
        <taxon>Cystobacterineae</taxon>
        <taxon>Anaeromyxobacteraceae</taxon>
        <taxon>Anaeromyxobacter</taxon>
    </lineage>
</organism>
<evidence type="ECO:0000259" key="1">
    <source>
        <dbReference type="Pfam" id="PF21068"/>
    </source>
</evidence>
<dbReference type="Proteomes" id="UP001162891">
    <property type="component" value="Chromosome"/>
</dbReference>
<dbReference type="PANTHER" id="PTHR21621">
    <property type="entry name" value="RIBOSOMAL PROTEIN S6 MODIFICATION PROTEIN"/>
    <property type="match status" value="1"/>
</dbReference>